<protein>
    <submittedName>
        <fullName evidence="4">DUF695 domain-containing protein</fullName>
    </submittedName>
</protein>
<dbReference type="EMBL" id="JBHTGQ010000027">
    <property type="protein sequence ID" value="MFC7750683.1"/>
    <property type="molecule type" value="Genomic_DNA"/>
</dbReference>
<dbReference type="Proteomes" id="UP001596528">
    <property type="component" value="Unassembled WGS sequence"/>
</dbReference>
<reference evidence="5" key="1">
    <citation type="journal article" date="2019" name="Int. J. Syst. Evol. Microbiol.">
        <title>The Global Catalogue of Microorganisms (GCM) 10K type strain sequencing project: providing services to taxonomists for standard genome sequencing and annotation.</title>
        <authorList>
            <consortium name="The Broad Institute Genomics Platform"/>
            <consortium name="The Broad Institute Genome Sequencing Center for Infectious Disease"/>
            <person name="Wu L."/>
            <person name="Ma J."/>
        </authorList>
    </citation>
    <scope>NUCLEOTIDE SEQUENCE [LARGE SCALE GENOMIC DNA]</scope>
    <source>
        <strain evidence="5">JCM 18657</strain>
    </source>
</reference>
<feature type="transmembrane region" description="Helical" evidence="1">
    <location>
        <begin position="263"/>
        <end position="287"/>
    </location>
</feature>
<feature type="domain" description="DUF695" evidence="2">
    <location>
        <begin position="9"/>
        <end position="138"/>
    </location>
</feature>
<feature type="domain" description="Regulator of ribonuclease activity B" evidence="3">
    <location>
        <begin position="153"/>
        <end position="246"/>
    </location>
</feature>
<sequence length="289" mass="33324">MRVPHAHEWNFFERRADKERMWILLDTAFRRSVPDGSRPWLLSVVVNTYGIADRRRSKRQVLACLQQLEQKAERRFADELDAVYAARINTESRLEFYFYARYRERFERVMEEIRQIASGMRVQALCKEDEKWSFYSYLCPNEVESLLMRNTLFLESLQARGDDGRDREIRHWMSFPDEEARSAAAAQAQASGFAAEPCEGSGEDPDGRCRLLLRKTHSISLDAVNAAVRELYSISSAHGGRYEGWGAELHQRKLVKLMQKGRLLLVPLSLAVGGLTAVLLAGLYWLIFA</sequence>
<dbReference type="Pfam" id="PF06877">
    <property type="entry name" value="RraB"/>
    <property type="match status" value="1"/>
</dbReference>
<evidence type="ECO:0000313" key="5">
    <source>
        <dbReference type="Proteomes" id="UP001596528"/>
    </source>
</evidence>
<dbReference type="RefSeq" id="WP_138789955.1">
    <property type="nucleotide sequence ID" value="NZ_JBHTGQ010000027.1"/>
</dbReference>
<dbReference type="SUPFAM" id="SSF89946">
    <property type="entry name" value="Hypothetical protein VC0424"/>
    <property type="match status" value="1"/>
</dbReference>
<keyword evidence="1" id="KW-1133">Transmembrane helix</keyword>
<comment type="caution">
    <text evidence="4">The sequence shown here is derived from an EMBL/GenBank/DDBJ whole genome shotgun (WGS) entry which is preliminary data.</text>
</comment>
<name>A0ABW2V565_9BACL</name>
<gene>
    <name evidence="4" type="ORF">ACFQWB_12220</name>
</gene>
<proteinExistence type="predicted"/>
<evidence type="ECO:0000313" key="4">
    <source>
        <dbReference type="EMBL" id="MFC7750683.1"/>
    </source>
</evidence>
<organism evidence="4 5">
    <name type="scientific">Paenibacillus thermoaerophilus</name>
    <dbReference type="NCBI Taxonomy" id="1215385"/>
    <lineage>
        <taxon>Bacteria</taxon>
        <taxon>Bacillati</taxon>
        <taxon>Bacillota</taxon>
        <taxon>Bacilli</taxon>
        <taxon>Bacillales</taxon>
        <taxon>Paenibacillaceae</taxon>
        <taxon>Paenibacillus</taxon>
    </lineage>
</organism>
<keyword evidence="1" id="KW-0812">Transmembrane</keyword>
<keyword evidence="1" id="KW-0472">Membrane</keyword>
<evidence type="ECO:0000259" key="2">
    <source>
        <dbReference type="Pfam" id="PF05117"/>
    </source>
</evidence>
<accession>A0ABW2V565</accession>
<dbReference type="InterPro" id="IPR016097">
    <property type="entry name" value="DUF695"/>
</dbReference>
<keyword evidence="5" id="KW-1185">Reference proteome</keyword>
<dbReference type="Gene3D" id="3.30.70.970">
    <property type="entry name" value="RraB-like"/>
    <property type="match status" value="1"/>
</dbReference>
<dbReference type="Pfam" id="PF05117">
    <property type="entry name" value="DUF695"/>
    <property type="match status" value="1"/>
</dbReference>
<evidence type="ECO:0000256" key="1">
    <source>
        <dbReference type="SAM" id="Phobius"/>
    </source>
</evidence>
<dbReference type="InterPro" id="IPR009671">
    <property type="entry name" value="RraB_dom"/>
</dbReference>
<evidence type="ECO:0000259" key="3">
    <source>
        <dbReference type="Pfam" id="PF06877"/>
    </source>
</evidence>
<dbReference type="InterPro" id="IPR036701">
    <property type="entry name" value="RraB-like_sf"/>
</dbReference>